<sequence length="17" mass="1983">MPCFLCCFFSLVSMLKL</sequence>
<reference evidence="1" key="2">
    <citation type="journal article" date="2015" name="Fish Shellfish Immunol.">
        <title>Early steps in the European eel (Anguilla anguilla)-Vibrio vulnificus interaction in the gills: Role of the RtxA13 toxin.</title>
        <authorList>
            <person name="Callol A."/>
            <person name="Pajuelo D."/>
            <person name="Ebbesson L."/>
            <person name="Teles M."/>
            <person name="MacKenzie S."/>
            <person name="Amaro C."/>
        </authorList>
    </citation>
    <scope>NUCLEOTIDE SEQUENCE</scope>
</reference>
<organism evidence="1">
    <name type="scientific">Anguilla anguilla</name>
    <name type="common">European freshwater eel</name>
    <name type="synonym">Muraena anguilla</name>
    <dbReference type="NCBI Taxonomy" id="7936"/>
    <lineage>
        <taxon>Eukaryota</taxon>
        <taxon>Metazoa</taxon>
        <taxon>Chordata</taxon>
        <taxon>Craniata</taxon>
        <taxon>Vertebrata</taxon>
        <taxon>Euteleostomi</taxon>
        <taxon>Actinopterygii</taxon>
        <taxon>Neopterygii</taxon>
        <taxon>Teleostei</taxon>
        <taxon>Anguilliformes</taxon>
        <taxon>Anguillidae</taxon>
        <taxon>Anguilla</taxon>
    </lineage>
</organism>
<evidence type="ECO:0000313" key="1">
    <source>
        <dbReference type="EMBL" id="JAH74187.1"/>
    </source>
</evidence>
<name>A0A0E9V808_ANGAN</name>
<dbReference type="EMBL" id="GBXM01034390">
    <property type="protein sequence ID" value="JAH74187.1"/>
    <property type="molecule type" value="Transcribed_RNA"/>
</dbReference>
<reference evidence="1" key="1">
    <citation type="submission" date="2014-11" db="EMBL/GenBank/DDBJ databases">
        <authorList>
            <person name="Amaro Gonzalez C."/>
        </authorList>
    </citation>
    <scope>NUCLEOTIDE SEQUENCE</scope>
</reference>
<protein>
    <submittedName>
        <fullName evidence="1">Uncharacterized protein</fullName>
    </submittedName>
</protein>
<proteinExistence type="predicted"/>
<dbReference type="AlphaFoldDB" id="A0A0E9V808"/>
<accession>A0A0E9V808</accession>